<dbReference type="EMBL" id="JARJLG010000106">
    <property type="protein sequence ID" value="KAJ7744736.1"/>
    <property type="molecule type" value="Genomic_DNA"/>
</dbReference>
<keyword evidence="2" id="KW-1185">Reference proteome</keyword>
<evidence type="ECO:0000313" key="1">
    <source>
        <dbReference type="EMBL" id="KAJ7744736.1"/>
    </source>
</evidence>
<proteinExistence type="predicted"/>
<gene>
    <name evidence="1" type="ORF">DFH07DRAFT_942957</name>
</gene>
<dbReference type="Proteomes" id="UP001215280">
    <property type="component" value="Unassembled WGS sequence"/>
</dbReference>
<name>A0AAD7IJT1_9AGAR</name>
<sequence>MLPQELVNTIVGIIDCTDIDTLKSCALACSSLCSATQPILFRSLTLRGGIPPDPANYAAVTTLLTESPHIGAYITDLILQLPSEATYLAGAEDLPKILAKLARVRRCIIKGGEGCTWYKLGPALCSALLDFVSRQPLDSLRVRSVTCPQLAFRHLVDSAPDLSFKWVDVSITNTHWAPARPASPMITSLALDQGTETISHLLSRPDYAPYVASLRRVSLRDGLGMPLVNATARTLEHIRLGRPVSTHSDPLPPLPPLPILPSLRAFEIEVDFDASTAPWVSDTIVDVLRSKTRRPGAGWRPLEQLIF</sequence>
<feature type="non-terminal residue" evidence="1">
    <location>
        <position position="307"/>
    </location>
</feature>
<protein>
    <recommendedName>
        <fullName evidence="3">F-box domain-containing protein</fullName>
    </recommendedName>
</protein>
<reference evidence="1" key="1">
    <citation type="submission" date="2023-03" db="EMBL/GenBank/DDBJ databases">
        <title>Massive genome expansion in bonnet fungi (Mycena s.s.) driven by repeated elements and novel gene families across ecological guilds.</title>
        <authorList>
            <consortium name="Lawrence Berkeley National Laboratory"/>
            <person name="Harder C.B."/>
            <person name="Miyauchi S."/>
            <person name="Viragh M."/>
            <person name="Kuo A."/>
            <person name="Thoen E."/>
            <person name="Andreopoulos B."/>
            <person name="Lu D."/>
            <person name="Skrede I."/>
            <person name="Drula E."/>
            <person name="Henrissat B."/>
            <person name="Morin E."/>
            <person name="Kohler A."/>
            <person name="Barry K."/>
            <person name="LaButti K."/>
            <person name="Morin E."/>
            <person name="Salamov A."/>
            <person name="Lipzen A."/>
            <person name="Mereny Z."/>
            <person name="Hegedus B."/>
            <person name="Baldrian P."/>
            <person name="Stursova M."/>
            <person name="Weitz H."/>
            <person name="Taylor A."/>
            <person name="Grigoriev I.V."/>
            <person name="Nagy L.G."/>
            <person name="Martin F."/>
            <person name="Kauserud H."/>
        </authorList>
    </citation>
    <scope>NUCLEOTIDE SEQUENCE</scope>
    <source>
        <strain evidence="1">CBHHK188m</strain>
    </source>
</reference>
<evidence type="ECO:0008006" key="3">
    <source>
        <dbReference type="Google" id="ProtNLM"/>
    </source>
</evidence>
<comment type="caution">
    <text evidence="1">The sequence shown here is derived from an EMBL/GenBank/DDBJ whole genome shotgun (WGS) entry which is preliminary data.</text>
</comment>
<organism evidence="1 2">
    <name type="scientific">Mycena maculata</name>
    <dbReference type="NCBI Taxonomy" id="230809"/>
    <lineage>
        <taxon>Eukaryota</taxon>
        <taxon>Fungi</taxon>
        <taxon>Dikarya</taxon>
        <taxon>Basidiomycota</taxon>
        <taxon>Agaricomycotina</taxon>
        <taxon>Agaricomycetes</taxon>
        <taxon>Agaricomycetidae</taxon>
        <taxon>Agaricales</taxon>
        <taxon>Marasmiineae</taxon>
        <taxon>Mycenaceae</taxon>
        <taxon>Mycena</taxon>
    </lineage>
</organism>
<evidence type="ECO:0000313" key="2">
    <source>
        <dbReference type="Proteomes" id="UP001215280"/>
    </source>
</evidence>
<accession>A0AAD7IJT1</accession>
<dbReference type="AlphaFoldDB" id="A0AAD7IJT1"/>